<name>A0ABD2VY46_9HYME</name>
<dbReference type="AlphaFoldDB" id="A0ABD2VY46"/>
<feature type="compositionally biased region" description="Polar residues" evidence="1">
    <location>
        <begin position="8"/>
        <end position="22"/>
    </location>
</feature>
<sequence length="87" mass="9684">MVAPNHQFKFQLTPSSQDPEVKPFSQTCYEAMQFSQAQSSTTPTQYNNSPITSTGLPQAHIADSNPSGSFRYRPVEVPAFWHHDPAS</sequence>
<evidence type="ECO:0000256" key="1">
    <source>
        <dbReference type="SAM" id="MobiDB-lite"/>
    </source>
</evidence>
<organism evidence="2 3">
    <name type="scientific">Trichogramma kaykai</name>
    <dbReference type="NCBI Taxonomy" id="54128"/>
    <lineage>
        <taxon>Eukaryota</taxon>
        <taxon>Metazoa</taxon>
        <taxon>Ecdysozoa</taxon>
        <taxon>Arthropoda</taxon>
        <taxon>Hexapoda</taxon>
        <taxon>Insecta</taxon>
        <taxon>Pterygota</taxon>
        <taxon>Neoptera</taxon>
        <taxon>Endopterygota</taxon>
        <taxon>Hymenoptera</taxon>
        <taxon>Apocrita</taxon>
        <taxon>Proctotrupomorpha</taxon>
        <taxon>Chalcidoidea</taxon>
        <taxon>Trichogrammatidae</taxon>
        <taxon>Trichogramma</taxon>
    </lineage>
</organism>
<dbReference type="EMBL" id="JBJJXI010000155">
    <property type="protein sequence ID" value="KAL3385532.1"/>
    <property type="molecule type" value="Genomic_DNA"/>
</dbReference>
<reference evidence="2 3" key="1">
    <citation type="journal article" date="2024" name="bioRxiv">
        <title>A reference genome for Trichogramma kaykai: A tiny desert-dwelling parasitoid wasp with competing sex-ratio distorters.</title>
        <authorList>
            <person name="Culotta J."/>
            <person name="Lindsey A.R."/>
        </authorList>
    </citation>
    <scope>NUCLEOTIDE SEQUENCE [LARGE SCALE GENOMIC DNA]</scope>
    <source>
        <strain evidence="2 3">KSX58</strain>
    </source>
</reference>
<accession>A0ABD2VY46</accession>
<comment type="caution">
    <text evidence="2">The sequence shown here is derived from an EMBL/GenBank/DDBJ whole genome shotgun (WGS) entry which is preliminary data.</text>
</comment>
<evidence type="ECO:0000313" key="2">
    <source>
        <dbReference type="EMBL" id="KAL3385532.1"/>
    </source>
</evidence>
<feature type="region of interest" description="Disordered" evidence="1">
    <location>
        <begin position="35"/>
        <end position="68"/>
    </location>
</feature>
<feature type="compositionally biased region" description="Polar residues" evidence="1">
    <location>
        <begin position="35"/>
        <end position="56"/>
    </location>
</feature>
<evidence type="ECO:0000313" key="3">
    <source>
        <dbReference type="Proteomes" id="UP001627154"/>
    </source>
</evidence>
<protein>
    <submittedName>
        <fullName evidence="2">Uncharacterized protein</fullName>
    </submittedName>
</protein>
<feature type="region of interest" description="Disordered" evidence="1">
    <location>
        <begin position="1"/>
        <end position="22"/>
    </location>
</feature>
<proteinExistence type="predicted"/>
<keyword evidence="3" id="KW-1185">Reference proteome</keyword>
<dbReference type="Proteomes" id="UP001627154">
    <property type="component" value="Unassembled WGS sequence"/>
</dbReference>
<gene>
    <name evidence="2" type="ORF">TKK_018902</name>
</gene>